<organism evidence="4 5">
    <name type="scientific">Cellulomonas composti</name>
    <dbReference type="NCBI Taxonomy" id="266130"/>
    <lineage>
        <taxon>Bacteria</taxon>
        <taxon>Bacillati</taxon>
        <taxon>Actinomycetota</taxon>
        <taxon>Actinomycetes</taxon>
        <taxon>Micrococcales</taxon>
        <taxon>Cellulomonadaceae</taxon>
        <taxon>Cellulomonas</taxon>
    </lineage>
</organism>
<keyword evidence="2" id="KW-0812">Transmembrane</keyword>
<feature type="compositionally biased region" description="Low complexity" evidence="1">
    <location>
        <begin position="104"/>
        <end position="116"/>
    </location>
</feature>
<keyword evidence="2" id="KW-0472">Membrane</keyword>
<dbReference type="PANTHER" id="PTHR34819:SF3">
    <property type="entry name" value="CELL SURFACE PROTEIN"/>
    <property type="match status" value="1"/>
</dbReference>
<feature type="domain" description="DUF11" evidence="3">
    <location>
        <begin position="2725"/>
        <end position="2842"/>
    </location>
</feature>
<feature type="domain" description="DUF11" evidence="3">
    <location>
        <begin position="2584"/>
        <end position="2691"/>
    </location>
</feature>
<feature type="domain" description="DUF11" evidence="3">
    <location>
        <begin position="1354"/>
        <end position="1468"/>
    </location>
</feature>
<dbReference type="Gene3D" id="2.60.40.740">
    <property type="match status" value="5"/>
</dbReference>
<feature type="domain" description="DUF11" evidence="3">
    <location>
        <begin position="1784"/>
        <end position="1909"/>
    </location>
</feature>
<feature type="domain" description="DUF11" evidence="3">
    <location>
        <begin position="1918"/>
        <end position="2030"/>
    </location>
</feature>
<gene>
    <name evidence="4" type="ORF">CCO02nite_07720</name>
</gene>
<feature type="domain" description="DUF11" evidence="3">
    <location>
        <begin position="1503"/>
        <end position="1574"/>
    </location>
</feature>
<dbReference type="PANTHER" id="PTHR34819">
    <property type="entry name" value="LARGE CYSTEINE-RICH PERIPLASMIC PROTEIN OMCB"/>
    <property type="match status" value="1"/>
</dbReference>
<feature type="domain" description="DUF11" evidence="3">
    <location>
        <begin position="1057"/>
        <end position="1169"/>
    </location>
</feature>
<feature type="domain" description="DUF11" evidence="3">
    <location>
        <begin position="2042"/>
        <end position="2149"/>
    </location>
</feature>
<feature type="domain" description="DUF11" evidence="3">
    <location>
        <begin position="2308"/>
        <end position="2428"/>
    </location>
</feature>
<feature type="domain" description="DUF11" evidence="3">
    <location>
        <begin position="2984"/>
        <end position="3104"/>
    </location>
</feature>
<evidence type="ECO:0000256" key="2">
    <source>
        <dbReference type="SAM" id="Phobius"/>
    </source>
</evidence>
<accession>A0A511J816</accession>
<dbReference type="Proteomes" id="UP000321720">
    <property type="component" value="Unassembled WGS sequence"/>
</dbReference>
<feature type="region of interest" description="Disordered" evidence="1">
    <location>
        <begin position="493"/>
        <end position="536"/>
    </location>
</feature>
<dbReference type="InterPro" id="IPR051172">
    <property type="entry name" value="Chlamydia_OmcB"/>
</dbReference>
<proteinExistence type="predicted"/>
<feature type="domain" description="DUF11" evidence="3">
    <location>
        <begin position="1651"/>
        <end position="1776"/>
    </location>
</feature>
<comment type="caution">
    <text evidence="4">The sequence shown here is derived from an EMBL/GenBank/DDBJ whole genome shotgun (WGS) entry which is preliminary data.</text>
</comment>
<feature type="domain" description="DUF11" evidence="3">
    <location>
        <begin position="2173"/>
        <end position="2287"/>
    </location>
</feature>
<dbReference type="InterPro" id="IPR001434">
    <property type="entry name" value="OmcB-like_DUF11"/>
</dbReference>
<feature type="region of interest" description="Disordered" evidence="1">
    <location>
        <begin position="3082"/>
        <end position="3101"/>
    </location>
</feature>
<protein>
    <recommendedName>
        <fullName evidence="3">DUF11 domain-containing protein</fullName>
    </recommendedName>
</protein>
<dbReference type="RefSeq" id="WP_146841715.1">
    <property type="nucleotide sequence ID" value="NZ_BJWG01000002.1"/>
</dbReference>
<feature type="transmembrane region" description="Helical" evidence="2">
    <location>
        <begin position="3118"/>
        <end position="3138"/>
    </location>
</feature>
<evidence type="ECO:0000259" key="3">
    <source>
        <dbReference type="Pfam" id="PF01345"/>
    </source>
</evidence>
<name>A0A511J816_9CELL</name>
<evidence type="ECO:0000256" key="1">
    <source>
        <dbReference type="SAM" id="MobiDB-lite"/>
    </source>
</evidence>
<reference evidence="4 5" key="1">
    <citation type="submission" date="2019-07" db="EMBL/GenBank/DDBJ databases">
        <title>Whole genome shotgun sequence of Cellulomonas composti NBRC 100758.</title>
        <authorList>
            <person name="Hosoyama A."/>
            <person name="Uohara A."/>
            <person name="Ohji S."/>
            <person name="Ichikawa N."/>
        </authorList>
    </citation>
    <scope>NUCLEOTIDE SEQUENCE [LARGE SCALE GENOMIC DNA]</scope>
    <source>
        <strain evidence="4 5">NBRC 100758</strain>
    </source>
</reference>
<dbReference type="OrthoDB" id="158862at2"/>
<evidence type="ECO:0000313" key="4">
    <source>
        <dbReference type="EMBL" id="GEL94114.1"/>
    </source>
</evidence>
<evidence type="ECO:0000313" key="5">
    <source>
        <dbReference type="Proteomes" id="UP000321720"/>
    </source>
</evidence>
<dbReference type="NCBIfam" id="TIGR01451">
    <property type="entry name" value="B_ant_repeat"/>
    <property type="match status" value="9"/>
</dbReference>
<keyword evidence="2" id="KW-1133">Transmembrane helix</keyword>
<sequence length="3147" mass="316110">MRAHPSPRQHVARRWVASIAVWALALGIGTVATVAAAVATAPAAGAAVGTLTLGHDGTSASVLAGEDATITFVAGNAGAAADIAYNVTFVATLPPGVTYVPGSTTPAAPAAGAPGDPQEHRVTPDPLDPSTWYWVLVWSNVTDLPAGAATTIGFEVDPDEALFPVGSTIDVATGVYGSADERKVPKVVITPGGAVVTGDDARATDAPSVLVAPVELTKSEPSTESELLRGLDDHVTTYTLQVRTAEAAGTAAVVVTDLVPAQLHFLGCVSVDLPADCATLVSQTTGTDDEGRPVTVVVWDLGDVPAGTTVEIRYHAAAGTDELAADGTFTGSSTRQDPDGVAATNRASLTGTYQGEVDDDATTAVTVETEHTVRVMDVALHKSTSATDFVVGGTATFTLEVRVSQYVDASGLTVTDTLPDGTCPFVEPGTTLLGTWPADCSALETRDTAGATMTSATANADGTFTLLLTLDDVAANGTATVTYDTYLRAQHADGSPTSTGDEFGNEAQVDGLTSPAAGSPESGDLAVTDDSSAGVGTQAPSLVKKVWPNTTRQPISGYGSCPAYTSAEWTTTGTPVVRLGDLVCFQVTVTAAPGVALRDALVRDFVPTGMTFVDGGIVHQSPAFDVEQVPGDSAWVLGDEIGDARFMPAGATVTAQLVAQVTSVDPSDLDVLGNLAKLRSSDAQGRVSSQRAEVEFGVLPAAPVTLAKTVTTDTGTSANQQTREGEVVTYHLTATHAGDVADQTDYPIDSVELWDALPVGFTCADVVDPALTCVTLTDGPAAGRDAVQVTLDGADLGADALLTVGESVLFDLQVRVPSPLSIGSVHVNDASVVAYTSPTTDGRPGAEPVTYVPANSLADPDEPNAPAANAQARVFLPGAAVTKTLTSTSITESNNASGDATVGELATFRYAATVRPGTSVFAGRLVDTLPANGRFVITGVAVGPMPAGVTVSTVVGCTPSGTTFCLSTTTGELRFPATWTNATAADQVFAVDLTVRIADVSQNTHASTPLNTATLWSRDTAAATTDVNRGFADAPVRVVLPTAAVVKTPLNGSGSPVDPLTVGAGDTVTYRVTITNSANRPPLHDAVVVDCVPPGLTVVASSLPAEATLGTSAGTPTCPAGRTTITWAAGSVTATTSAGTRVLTYQATVDPTAGSGVGYTNRADLTGSTLNNGGNGIANERSLTANDSATVSVVRPAGSKLADRETAVPGDVITWTVNATIPANANFYDLALLDTVPAGLDPAVGTATLTCTGATGWQAVCDAATFDTQGTGPTKVAWLFGDVAASTSVRYVTLTYTSTVAPAGVLDAGESATNSASLGWFTTAASRTVGAATTFESTNALGTDTVVIHEPVVTVGKSVSDSTVEPGQVVTYTVTAQAGSTSPRDVTAYVVVVVDTVPAGVVPLTAGGVPAVDGDLVGGGTWDATARTITWSVASIAPGATATRTYPARLADSDDLDGTALTNSVVADEWASLATGGREYGPSAAATATITPQLPLVNTAKTQVTANPVYVGDEVAYRITLTNAGAGTARTVDVRDVLPASWTFVAGSATYQVGAGAQQPLANPTAVGQTLTWTTVGGAALNLAPGQQLVIRYAATPLPAAATSAGSAVAHTNTAQAARVTDPAGGDSYDGGDGSYIGTSGSATARIHTADLEVRKVHSTWVAGTSTNTWTVTVTNHGPDPAVGVVVDDVLTPLPAGVEVVSVAGTGWSCSSPSGDLSTDARCTYGSTLAVDATATFVVAVAIDADVPSGTTATNDVTVDARTYDDDPANDEATSTATVTTVADLELVKTGPTSVAAGGSITWTVTVTNRGPSVSRGTVGAPIVVADTLPAGVTVSTVTPTGATCDEITGTALTCRRTTDLAVNGSFSVQVTGTVDDTLVAADGPLVNQATVTPVTPQGANTYPDTDSTSTAVTHAEDLTIDKDIVGELRAGETGTYSITVANGGPSVARGVVVTDELPDGLTFAGYVVSDDDWTCTGTTDVTCELGTDLAVGAAAATTFTFDVDIDPGVTQDIVNTAVVGSDWQDDQDDDTVTTGPTVIADLGITKVHDGDELVAGTGTTFTIVVTNHGPADAPGPITMADTVPSGLPVSGTVTADAGTCTAVAQVVTCTLAGGLDVGDDWTIEVPVAVADDALPATYTNTARVAGPPTLDEGDDDWPNTADDVVEVVRAADLSITKDADPTTVVAGDPDGVTYALVVENAGPSVAAATVVTDTLPSGLEPVSATWAGHDDACAIVGQTVTCTIGDLLPSADPVEITVVARVRSGVADGTTIVNTAYVASTTPDVDGEGPTGDSDDATITVDTAATLTIAKTPDVQTVRAGDPASFDLVVTNEGPSDVLGPVTITDTLPTGLSYDSSSTAGSPLWACDAVDQEVTCTLGDGTATLVAGADAPTLTITTIVDAAADAGTYTNTAYASSPLTGDSDPDTADVDVVTFADLGVTKSHAGVAVAGEPFTWTLTVTNGGPSDSRATADDPIVVVDTLPAGVTFAPGDDGTVTGGGFTCAAGDPVVVGGLTQETVRCERPTTLVDGAAVQVDLPVLLDADLLGTVTNTATVTPGVTPQPDDEVLADTGTDDVSVTGLADLGVVKTVTTPVDEVVAGGTITWDVQLTNHGPSTSRADADTPIVVADTLPAGVHGATATGDGWVCTTDADRITCERDEDLLVGPAPAITVTATVDSGATTELRNVVDVFPGLTPQPDGASGEGAGDEPDQDDAAVTPGTLADLAIAKTVVDEPLAGGTGTYRLRVTNLGPSDAMDVVVTDDLPAGLTFREVAASSTGSTWDCTGDVECALDGPLVAATVVWVEIVVDVAPGLTGDVENTAVVTSSTPDPDEDNNTDTVTSGSDALADLAVVKSHRGTARVGGSLTFDLVVSNAGPSVARDVTLSDVVPASLQVTGVRADGQGWTCATGAPDDSGTPVLCLRDELAAGATAPAVHVDVLVTAAAYPSVVNVVDAASSTPSPDEPGGATATDDDTVDVPALVDLAITKVLDGERLRVGQHGTYVLTITNAGPAPDPGPITVTDDLPAGLTFVSASTAASDEACAADGRLVTCTLDGLGVGEQVEVRLVVAVGEAATPSVTNVASVTSPAEDTDPSNDTDQVTVPVDEDPLATTGATVAGLLALALALVLAGGGVLLLRRRTTRAAA</sequence>
<dbReference type="Gene3D" id="2.60.40.3080">
    <property type="match status" value="1"/>
</dbReference>
<feature type="region of interest" description="Disordered" evidence="1">
    <location>
        <begin position="104"/>
        <end position="123"/>
    </location>
</feature>
<dbReference type="Pfam" id="PF01345">
    <property type="entry name" value="DUF11"/>
    <property type="match status" value="14"/>
</dbReference>
<feature type="region of interest" description="Disordered" evidence="1">
    <location>
        <begin position="2692"/>
        <end position="2718"/>
    </location>
</feature>
<feature type="domain" description="DUF11" evidence="3">
    <location>
        <begin position="2850"/>
        <end position="2963"/>
    </location>
</feature>
<feature type="domain" description="DUF11" evidence="3">
    <location>
        <begin position="2438"/>
        <end position="2558"/>
    </location>
</feature>
<dbReference type="InterPro" id="IPR047589">
    <property type="entry name" value="DUF11_rpt"/>
</dbReference>
<feature type="region of interest" description="Disordered" evidence="1">
    <location>
        <begin position="2956"/>
        <end position="2975"/>
    </location>
</feature>
<dbReference type="EMBL" id="BJWG01000002">
    <property type="protein sequence ID" value="GEL94114.1"/>
    <property type="molecule type" value="Genomic_DNA"/>
</dbReference>
<keyword evidence="5" id="KW-1185">Reference proteome</keyword>